<name>A0AAV5ESC4_ELECO</name>
<feature type="chain" id="PRO_5043472947" evidence="1">
    <location>
        <begin position="32"/>
        <end position="374"/>
    </location>
</feature>
<evidence type="ECO:0000313" key="2">
    <source>
        <dbReference type="EMBL" id="GJN25150.1"/>
    </source>
</evidence>
<protein>
    <submittedName>
        <fullName evidence="2">Uncharacterized protein</fullName>
    </submittedName>
</protein>
<reference evidence="2" key="1">
    <citation type="journal article" date="2018" name="DNA Res.">
        <title>Multiple hybrid de novo genome assembly of finger millet, an orphan allotetraploid crop.</title>
        <authorList>
            <person name="Hatakeyama M."/>
            <person name="Aluri S."/>
            <person name="Balachadran M.T."/>
            <person name="Sivarajan S.R."/>
            <person name="Patrignani A."/>
            <person name="Gruter S."/>
            <person name="Poveda L."/>
            <person name="Shimizu-Inatsugi R."/>
            <person name="Baeten J."/>
            <person name="Francoijs K.J."/>
            <person name="Nataraja K.N."/>
            <person name="Reddy Y.A.N."/>
            <person name="Phadnis S."/>
            <person name="Ravikumar R.L."/>
            <person name="Schlapbach R."/>
            <person name="Sreeman S.M."/>
            <person name="Shimizu K.K."/>
        </authorList>
    </citation>
    <scope>NUCLEOTIDE SEQUENCE</scope>
</reference>
<reference evidence="2" key="2">
    <citation type="submission" date="2021-12" db="EMBL/GenBank/DDBJ databases">
        <title>Resequencing data analysis of finger millet.</title>
        <authorList>
            <person name="Hatakeyama M."/>
            <person name="Aluri S."/>
            <person name="Balachadran M.T."/>
            <person name="Sivarajan S.R."/>
            <person name="Poveda L."/>
            <person name="Shimizu-Inatsugi R."/>
            <person name="Schlapbach R."/>
            <person name="Sreeman S.M."/>
            <person name="Shimizu K.K."/>
        </authorList>
    </citation>
    <scope>NUCLEOTIDE SEQUENCE</scope>
</reference>
<dbReference type="EMBL" id="BQKI01000078">
    <property type="protein sequence ID" value="GJN25150.1"/>
    <property type="molecule type" value="Genomic_DNA"/>
</dbReference>
<comment type="caution">
    <text evidence="2">The sequence shown here is derived from an EMBL/GenBank/DDBJ whole genome shotgun (WGS) entry which is preliminary data.</text>
</comment>
<proteinExistence type="predicted"/>
<dbReference type="InterPro" id="IPR051850">
    <property type="entry name" value="Polysacch_Lyase_4"/>
</dbReference>
<evidence type="ECO:0000313" key="3">
    <source>
        <dbReference type="Proteomes" id="UP001054889"/>
    </source>
</evidence>
<sequence length="374" mass="41849">MAAASVRAKLLVLFLIVSLGVVSLLRHPATALPPQAPEGGVKLRVDDEGHQVIVDNGLVRVALSTPRGQITAVSYGDKPNLLQYSGKRGSSGGYWDMVWNYPGSGHPQGLYDTLVMLRGSSGFYSYAIFEHAENYPALNITEARLVFKLNRSKFDYMAVTDDIQRHMPRAIDRLAPRGVELSYKEAVLLVDPNDPQFQGEMFLGTHYVGKYIVLNIEDSEHWKKVLGPVFIYINSIPKSDNLRALWEDAKAQAQAQVTKWPYDFLASPDFAKPHKRGSITGRLFVRDYFMSNEDIPARMGYVGLASPGQPGSWATERFLGDYMSSSSVTIAPAARYRQYGLWERYAASYPKDDLVFIVGKSNSSKDWFYAQVTR</sequence>
<dbReference type="PANTHER" id="PTHR32018">
    <property type="entry name" value="RHAMNOGALACTURONATE LYASE FAMILY PROTEIN"/>
    <property type="match status" value="1"/>
</dbReference>
<dbReference type="PANTHER" id="PTHR32018:SF2">
    <property type="entry name" value="OS11G0134100 PROTEIN"/>
    <property type="match status" value="1"/>
</dbReference>
<accession>A0AAV5ESC4</accession>
<dbReference type="InterPro" id="IPR010325">
    <property type="entry name" value="Rhamnogal_lyase"/>
</dbReference>
<evidence type="ECO:0000256" key="1">
    <source>
        <dbReference type="SAM" id="SignalP"/>
    </source>
</evidence>
<keyword evidence="1" id="KW-0732">Signal</keyword>
<organism evidence="2 3">
    <name type="scientific">Eleusine coracana subsp. coracana</name>
    <dbReference type="NCBI Taxonomy" id="191504"/>
    <lineage>
        <taxon>Eukaryota</taxon>
        <taxon>Viridiplantae</taxon>
        <taxon>Streptophyta</taxon>
        <taxon>Embryophyta</taxon>
        <taxon>Tracheophyta</taxon>
        <taxon>Spermatophyta</taxon>
        <taxon>Magnoliopsida</taxon>
        <taxon>Liliopsida</taxon>
        <taxon>Poales</taxon>
        <taxon>Poaceae</taxon>
        <taxon>PACMAD clade</taxon>
        <taxon>Chloridoideae</taxon>
        <taxon>Cynodonteae</taxon>
        <taxon>Eleusininae</taxon>
        <taxon>Eleusine</taxon>
    </lineage>
</organism>
<gene>
    <name evidence="2" type="primary">gb12941</name>
    <name evidence="2" type="ORF">PR202_gb12941</name>
</gene>
<feature type="signal peptide" evidence="1">
    <location>
        <begin position="1"/>
        <end position="31"/>
    </location>
</feature>
<dbReference type="Pfam" id="PF06045">
    <property type="entry name" value="Rhamnogal_lyase"/>
    <property type="match status" value="2"/>
</dbReference>
<dbReference type="Proteomes" id="UP001054889">
    <property type="component" value="Unassembled WGS sequence"/>
</dbReference>
<keyword evidence="3" id="KW-1185">Reference proteome</keyword>
<dbReference type="AlphaFoldDB" id="A0AAV5ESC4"/>